<dbReference type="GO" id="GO:0005085">
    <property type="term" value="F:guanyl-nucleotide exchange factor activity"/>
    <property type="evidence" value="ECO:0007669"/>
    <property type="project" value="TreeGrafter"/>
</dbReference>
<name>A0A8C1KY36_CYPCA</name>
<organism evidence="1 2">
    <name type="scientific">Cyprinus carpio</name>
    <name type="common">Common carp</name>
    <dbReference type="NCBI Taxonomy" id="7962"/>
    <lineage>
        <taxon>Eukaryota</taxon>
        <taxon>Metazoa</taxon>
        <taxon>Chordata</taxon>
        <taxon>Craniata</taxon>
        <taxon>Vertebrata</taxon>
        <taxon>Euteleostomi</taxon>
        <taxon>Actinopterygii</taxon>
        <taxon>Neopterygii</taxon>
        <taxon>Teleostei</taxon>
        <taxon>Ostariophysi</taxon>
        <taxon>Cypriniformes</taxon>
        <taxon>Cyprinidae</taxon>
        <taxon>Cyprininae</taxon>
        <taxon>Cyprinus</taxon>
    </lineage>
</organism>
<reference evidence="1" key="2">
    <citation type="submission" date="2025-09" db="UniProtKB">
        <authorList>
            <consortium name="Ensembl"/>
        </authorList>
    </citation>
    <scope>IDENTIFICATION</scope>
</reference>
<dbReference type="PANTHER" id="PTHR12761:SF1">
    <property type="entry name" value="BLOC-3 COMPLEX MEMBER HPS1"/>
    <property type="match status" value="1"/>
</dbReference>
<dbReference type="InterPro" id="IPR026053">
    <property type="entry name" value="HPS1"/>
</dbReference>
<dbReference type="GO" id="GO:1903232">
    <property type="term" value="P:melanosome assembly"/>
    <property type="evidence" value="ECO:0007669"/>
    <property type="project" value="TreeGrafter"/>
</dbReference>
<dbReference type="Ensembl" id="ENSCCRT00010059321.1">
    <property type="protein sequence ID" value="ENSCCRP00010054148.1"/>
    <property type="gene ID" value="ENSCCRG00010022954.1"/>
</dbReference>
<accession>A0A8C1KY36</accession>
<dbReference type="Proteomes" id="UP000694427">
    <property type="component" value="Unplaced"/>
</dbReference>
<dbReference type="PANTHER" id="PTHR12761">
    <property type="entry name" value="HERMANSKY-PUDLAK SYNDROME PROTEIN 1"/>
    <property type="match status" value="1"/>
</dbReference>
<reference evidence="1" key="1">
    <citation type="submission" date="2025-08" db="UniProtKB">
        <authorList>
            <consortium name="Ensembl"/>
        </authorList>
    </citation>
    <scope>IDENTIFICATION</scope>
</reference>
<keyword evidence="2" id="KW-1185">Reference proteome</keyword>
<evidence type="ECO:0000313" key="2">
    <source>
        <dbReference type="Proteomes" id="UP000694427"/>
    </source>
</evidence>
<proteinExistence type="predicted"/>
<dbReference type="AlphaFoldDB" id="A0A8C1KY36"/>
<protein>
    <submittedName>
        <fullName evidence="1">HPS1 biogenesis of lysosomal organelles complex 3 subunit 1</fullName>
    </submittedName>
</protein>
<dbReference type="GO" id="GO:0016192">
    <property type="term" value="P:vesicle-mediated transport"/>
    <property type="evidence" value="ECO:0007669"/>
    <property type="project" value="InterPro"/>
</dbReference>
<evidence type="ECO:0000313" key="1">
    <source>
        <dbReference type="Ensembl" id="ENSCCRP00010054148.1"/>
    </source>
</evidence>
<sequence>IKCLLMASESGEVLFYWTNTEFEQQIQEQYGVSQKEGEQLPAFEDSINTLFAPIVISRSTMVDRLMDNYTSFNGDKTEEDLKRKMYVMKKLTEIMFGMVTLSGALLRKELRPQDTEQRNLLETNSRLRENDQSFLMEAVERLIYPTLCEQCIEFLERRLVQQINSNMDRAGEEVIHAFILVQTKIYQDVLTTTSEVSDNICRKCYREL</sequence>
<dbReference type="GO" id="GO:0031085">
    <property type="term" value="C:BLOC-3 complex"/>
    <property type="evidence" value="ECO:0007669"/>
    <property type="project" value="TreeGrafter"/>
</dbReference>